<evidence type="ECO:0000256" key="1">
    <source>
        <dbReference type="ARBA" id="ARBA00010171"/>
    </source>
</evidence>
<comment type="similarity">
    <text evidence="1">Belongs to the SMC family. SMC5 subfamily.</text>
</comment>
<accession>A0A9P0D605</accession>
<dbReference type="PANTHER" id="PTHR45916">
    <property type="entry name" value="STRUCTURAL MAINTENANCE OF CHROMOSOMES PROTEIN 5"/>
    <property type="match status" value="1"/>
</dbReference>
<dbReference type="Gene3D" id="3.40.50.300">
    <property type="entry name" value="P-loop containing nucleotide triphosphate hydrolases"/>
    <property type="match status" value="2"/>
</dbReference>
<dbReference type="PANTHER" id="PTHR45916:SF1">
    <property type="entry name" value="STRUCTURAL MAINTENANCE OF CHROMOSOMES PROTEIN 5"/>
    <property type="match status" value="1"/>
</dbReference>
<dbReference type="OrthoDB" id="10254973at2759"/>
<feature type="coiled-coil region" evidence="4">
    <location>
        <begin position="651"/>
        <end position="678"/>
    </location>
</feature>
<dbReference type="Pfam" id="PF13476">
    <property type="entry name" value="AAA_23"/>
    <property type="match status" value="1"/>
</dbReference>
<dbReference type="GO" id="GO:0016887">
    <property type="term" value="F:ATP hydrolysis activity"/>
    <property type="evidence" value="ECO:0007669"/>
    <property type="project" value="InterPro"/>
</dbReference>
<dbReference type="SUPFAM" id="SSF52540">
    <property type="entry name" value="P-loop containing nucleoside triphosphate hydrolases"/>
    <property type="match status" value="1"/>
</dbReference>
<feature type="coiled-coil region" evidence="4">
    <location>
        <begin position="727"/>
        <end position="779"/>
    </location>
</feature>
<dbReference type="GO" id="GO:0005634">
    <property type="term" value="C:nucleus"/>
    <property type="evidence" value="ECO:0007669"/>
    <property type="project" value="TreeGrafter"/>
</dbReference>
<evidence type="ECO:0000256" key="4">
    <source>
        <dbReference type="SAM" id="Coils"/>
    </source>
</evidence>
<evidence type="ECO:0000313" key="6">
    <source>
        <dbReference type="EMBL" id="CAH1115258.1"/>
    </source>
</evidence>
<dbReference type="InterPro" id="IPR027417">
    <property type="entry name" value="P-loop_NTPase"/>
</dbReference>
<dbReference type="GO" id="GO:0000724">
    <property type="term" value="P:double-strand break repair via homologous recombination"/>
    <property type="evidence" value="ECO:0007669"/>
    <property type="project" value="TreeGrafter"/>
</dbReference>
<protein>
    <recommendedName>
        <fullName evidence="2">Structural maintenance of chromosomes protein 5</fullName>
    </recommendedName>
</protein>
<dbReference type="Proteomes" id="UP001153636">
    <property type="component" value="Chromosome 9"/>
</dbReference>
<evidence type="ECO:0000256" key="2">
    <source>
        <dbReference type="ARBA" id="ARBA00018687"/>
    </source>
</evidence>
<dbReference type="GO" id="GO:0030915">
    <property type="term" value="C:Smc5-Smc6 complex"/>
    <property type="evidence" value="ECO:0007669"/>
    <property type="project" value="TreeGrafter"/>
</dbReference>
<feature type="domain" description="Rad50/SbcC-type AAA" evidence="5">
    <location>
        <begin position="9"/>
        <end position="225"/>
    </location>
</feature>
<evidence type="ECO:0000256" key="3">
    <source>
        <dbReference type="ARBA" id="ARBA00023054"/>
    </source>
</evidence>
<dbReference type="GO" id="GO:0003697">
    <property type="term" value="F:single-stranded DNA binding"/>
    <property type="evidence" value="ECO:0007669"/>
    <property type="project" value="TreeGrafter"/>
</dbReference>
<gene>
    <name evidence="6" type="ORF">PSYICH_LOCUS15698</name>
</gene>
<keyword evidence="3 4" id="KW-0175">Coiled coil</keyword>
<organism evidence="6 7">
    <name type="scientific">Psylliodes chrysocephalus</name>
    <dbReference type="NCBI Taxonomy" id="3402493"/>
    <lineage>
        <taxon>Eukaryota</taxon>
        <taxon>Metazoa</taxon>
        <taxon>Ecdysozoa</taxon>
        <taxon>Arthropoda</taxon>
        <taxon>Hexapoda</taxon>
        <taxon>Insecta</taxon>
        <taxon>Pterygota</taxon>
        <taxon>Neoptera</taxon>
        <taxon>Endopterygota</taxon>
        <taxon>Coleoptera</taxon>
        <taxon>Polyphaga</taxon>
        <taxon>Cucujiformia</taxon>
        <taxon>Chrysomeloidea</taxon>
        <taxon>Chrysomelidae</taxon>
        <taxon>Galerucinae</taxon>
        <taxon>Alticini</taxon>
        <taxon>Psylliodes</taxon>
    </lineage>
</organism>
<dbReference type="EMBL" id="OV651821">
    <property type="protein sequence ID" value="CAH1115258.1"/>
    <property type="molecule type" value="Genomic_DNA"/>
</dbReference>
<keyword evidence="7" id="KW-1185">Reference proteome</keyword>
<dbReference type="Gene3D" id="1.20.5.170">
    <property type="match status" value="1"/>
</dbReference>
<feature type="coiled-coil region" evidence="4">
    <location>
        <begin position="804"/>
        <end position="866"/>
    </location>
</feature>
<evidence type="ECO:0000259" key="5">
    <source>
        <dbReference type="Pfam" id="PF13476"/>
    </source>
</evidence>
<dbReference type="InterPro" id="IPR038729">
    <property type="entry name" value="Rad50/SbcC_AAA"/>
</dbReference>
<dbReference type="AlphaFoldDB" id="A0A9P0D605"/>
<evidence type="ECO:0000313" key="7">
    <source>
        <dbReference type="Proteomes" id="UP001153636"/>
    </source>
</evidence>
<reference evidence="6" key="1">
    <citation type="submission" date="2022-01" db="EMBL/GenBank/DDBJ databases">
        <authorList>
            <person name="King R."/>
        </authorList>
    </citation>
    <scope>NUCLEOTIDE SEQUENCE</scope>
</reference>
<feature type="coiled-coil region" evidence="4">
    <location>
        <begin position="293"/>
        <end position="413"/>
    </location>
</feature>
<sequence length="1037" mass="120216">MFRPGSIKKIEVTNFVTYSHAEMYLGSNLNMIIGPNGTGKSTMVAAIILGLGGTPKTVGRGSKVSEYVKHNCELATIHLFLQDEEDNKSIKVTREFDIHDKTTWKLNSRKVTTSDVLEYVRKFNIQVNNLCQFLPQDRVQEFAKMNKQDLLKETQKALCRFDLIEKQDALIGSREQFNKMVDSISSCQKKIQECHDLNSRLEGRVQSFNKMKEYTEKIQHIERKIAWSMYEGIRGQLTEVKKDRNKAQEVYEKYRNEMKPMENGIGQSKRKITELQQNNNKVAQLIKNSETSIKRSLESIESINESLKTLNDEMETKLAEIEQWDIDIENAANKLEELKRSQKEMKTNSESEQLRQTLFTEMNNLSKLKNKLQDKKEEILQRKQDDSLNKHGLENELQRLENVKQTRLQYLQRTNPQAYEAVIWVRSNKHLFKGEVYEPIMLELNILETKHAKYVENVIPFRDRLAFTCTCREDMNMLIKTLRGEKKLGINVVHSSNSEGSSQFRPNVAIESLRKYGFYTYMNNLFTAPVPIMNYLCRTYQLHNIPLGDDKTDQFYQEVPKQISLFFSTKYRFSVSISKYSGQKSVRQVEVNSDGSLSFALDFVRINQLKGQTADIHKRITNYDTQNQTIDEQLGALENKIFEKRSKLKEIVQQEHNAQALARKVESLQNKLSEMKKKKSVNDIRMEYKRRGKQLIKSIPDKYNAIKREISKLIEQETNSVIHSRKIEEVRKNLALLENVIKEKRVQCQDAEETLNRVKDRYNEMMEEAKSLLQKAKSLSKGFTPADEDFEQFREEYQALPSEVDELDERRRQLQSRVACLNVADDGEMQEYEDRLKQIDKLTKDLDRHNTNLNKATMKITKLEDEWLGPLKELLAEISLKFASAFEKLGCAGEVSICTGENDRDFSQYGISIKVTYRSGEPLQELNSTIQSGGERAVATAAYMLSLQKLTPVPFRCVDEINQGMDATNERRIFELVVESTCQDSTSQYILITPKLIPHLDYSPNMLIHIVHNGPFVAQDKKWGTSKLCNPHNTQIH</sequence>
<name>A0A9P0D605_9CUCU</name>
<proteinExistence type="inferred from homology"/>